<dbReference type="SUPFAM" id="SSF143120">
    <property type="entry name" value="YefM-like"/>
    <property type="match status" value="1"/>
</dbReference>
<sequence length="86" mass="9596">MMTYTITEARPKLGDIVRRAAAHQQTVITDHDRPIAMVVNFSDWEDMEDTIAALRGQLARAQGVQPIGHEDAKRLLREAAARAAEQ</sequence>
<dbReference type="Pfam" id="PF02604">
    <property type="entry name" value="PhdYeFM_antitox"/>
    <property type="match status" value="1"/>
</dbReference>
<evidence type="ECO:0000313" key="3">
    <source>
        <dbReference type="EMBL" id="THV27582.1"/>
    </source>
</evidence>
<dbReference type="OrthoDB" id="488160at2"/>
<comment type="similarity">
    <text evidence="1 2">Belongs to the phD/YefM antitoxin family.</text>
</comment>
<protein>
    <recommendedName>
        <fullName evidence="2">Antitoxin</fullName>
    </recommendedName>
</protein>
<evidence type="ECO:0000313" key="4">
    <source>
        <dbReference type="Proteomes" id="UP000305792"/>
    </source>
</evidence>
<gene>
    <name evidence="3" type="ORF">E9998_14325</name>
</gene>
<dbReference type="RefSeq" id="WP_136530388.1">
    <property type="nucleotide sequence ID" value="NZ_STGX01000010.1"/>
</dbReference>
<keyword evidence="4" id="KW-1185">Reference proteome</keyword>
<dbReference type="InterPro" id="IPR036165">
    <property type="entry name" value="YefM-like_sf"/>
</dbReference>
<dbReference type="InterPro" id="IPR006442">
    <property type="entry name" value="Antitoxin_Phd/YefM"/>
</dbReference>
<dbReference type="NCBIfam" id="TIGR01552">
    <property type="entry name" value="phd_fam"/>
    <property type="match status" value="1"/>
</dbReference>
<evidence type="ECO:0000256" key="1">
    <source>
        <dbReference type="ARBA" id="ARBA00009981"/>
    </source>
</evidence>
<evidence type="ECO:0000256" key="2">
    <source>
        <dbReference type="RuleBase" id="RU362080"/>
    </source>
</evidence>
<dbReference type="Proteomes" id="UP000305792">
    <property type="component" value="Unassembled WGS sequence"/>
</dbReference>
<comment type="function">
    <text evidence="2">Antitoxin component of a type II toxin-antitoxin (TA) system.</text>
</comment>
<organism evidence="3 4">
    <name type="scientific">Glycomyces paridis</name>
    <dbReference type="NCBI Taxonomy" id="2126555"/>
    <lineage>
        <taxon>Bacteria</taxon>
        <taxon>Bacillati</taxon>
        <taxon>Actinomycetota</taxon>
        <taxon>Actinomycetes</taxon>
        <taxon>Glycomycetales</taxon>
        <taxon>Glycomycetaceae</taxon>
        <taxon>Glycomyces</taxon>
    </lineage>
</organism>
<dbReference type="Gene3D" id="3.40.1620.10">
    <property type="entry name" value="YefM-like domain"/>
    <property type="match status" value="1"/>
</dbReference>
<dbReference type="EMBL" id="STGX01000010">
    <property type="protein sequence ID" value="THV27582.1"/>
    <property type="molecule type" value="Genomic_DNA"/>
</dbReference>
<comment type="caution">
    <text evidence="3">The sequence shown here is derived from an EMBL/GenBank/DDBJ whole genome shotgun (WGS) entry which is preliminary data.</text>
</comment>
<name>A0A4S8PE94_9ACTN</name>
<reference evidence="3 4" key="1">
    <citation type="journal article" date="2018" name="Int. J. Syst. Evol. Microbiol.">
        <title>Glycomyces paridis sp. nov., isolated from the medicinal plant Paris polyphylla.</title>
        <authorList>
            <person name="Fang X.M."/>
            <person name="Bai J.L."/>
            <person name="Su J."/>
            <person name="Zhao L.L."/>
            <person name="Liu H.Y."/>
            <person name="Ma B.P."/>
            <person name="Zhang Y.Q."/>
            <person name="Yu L.Y."/>
        </authorList>
    </citation>
    <scope>NUCLEOTIDE SEQUENCE [LARGE SCALE GENOMIC DNA]</scope>
    <source>
        <strain evidence="3 4">CPCC 204357</strain>
    </source>
</reference>
<proteinExistence type="inferred from homology"/>
<dbReference type="AlphaFoldDB" id="A0A4S8PE94"/>
<accession>A0A4S8PE94</accession>